<feature type="domain" description="Thiamine pyrophosphate enzyme N-terminal TPP-binding" evidence="11">
    <location>
        <begin position="1"/>
        <end position="89"/>
    </location>
</feature>
<keyword evidence="7" id="KW-0786">Thiamine pyrophosphate</keyword>
<feature type="region of interest" description="Disordered" evidence="9">
    <location>
        <begin position="323"/>
        <end position="360"/>
    </location>
</feature>
<keyword evidence="8" id="KW-0456">Lyase</keyword>
<dbReference type="Gene3D" id="3.40.50.10860">
    <property type="entry name" value="Leucine Dehydrogenase, chain A, domain 1"/>
    <property type="match status" value="1"/>
</dbReference>
<dbReference type="SUPFAM" id="SSF52467">
    <property type="entry name" value="DHS-like NAD/FAD-binding domain"/>
    <property type="match status" value="1"/>
</dbReference>
<dbReference type="GO" id="GO:0000287">
    <property type="term" value="F:magnesium ion binding"/>
    <property type="evidence" value="ECO:0007669"/>
    <property type="project" value="InterPro"/>
</dbReference>
<dbReference type="STRING" id="1249481.D641_0112585"/>
<organism evidence="12 13">
    <name type="scientific">Brachybacterium muris UCD-AY4</name>
    <dbReference type="NCBI Taxonomy" id="1249481"/>
    <lineage>
        <taxon>Bacteria</taxon>
        <taxon>Bacillati</taxon>
        <taxon>Actinomycetota</taxon>
        <taxon>Actinomycetes</taxon>
        <taxon>Micrococcales</taxon>
        <taxon>Dermabacteraceae</taxon>
        <taxon>Brachybacterium</taxon>
    </lineage>
</organism>
<name>A0A022KUX8_9MICO</name>
<dbReference type="AlphaFoldDB" id="A0A022KUX8"/>
<evidence type="ECO:0000256" key="9">
    <source>
        <dbReference type="SAM" id="MobiDB-lite"/>
    </source>
</evidence>
<dbReference type="InterPro" id="IPR012000">
    <property type="entry name" value="Thiamin_PyroP_enz_cen_dom"/>
</dbReference>
<evidence type="ECO:0000256" key="6">
    <source>
        <dbReference type="ARBA" id="ARBA00022842"/>
    </source>
</evidence>
<dbReference type="InterPro" id="IPR012110">
    <property type="entry name" value="PDC/IPDC-like"/>
</dbReference>
<comment type="cofactor">
    <cofactor evidence="1">
        <name>a metal cation</name>
        <dbReference type="ChEBI" id="CHEBI:25213"/>
    </cofactor>
</comment>
<evidence type="ECO:0000313" key="13">
    <source>
        <dbReference type="Proteomes" id="UP000019754"/>
    </source>
</evidence>
<keyword evidence="6" id="KW-0460">Magnesium</keyword>
<proteinExistence type="inferred from homology"/>
<dbReference type="InterPro" id="IPR047213">
    <property type="entry name" value="TPP_PYR_PDC_IPDC-like"/>
</dbReference>
<dbReference type="SUPFAM" id="SSF53223">
    <property type="entry name" value="Aminoacid dehydrogenase-like, N-terminal domain"/>
    <property type="match status" value="1"/>
</dbReference>
<comment type="similarity">
    <text evidence="3">Belongs to the TPP enzyme family.</text>
</comment>
<dbReference type="InterPro" id="IPR029061">
    <property type="entry name" value="THDP-binding"/>
</dbReference>
<keyword evidence="4" id="KW-0479">Metal-binding</keyword>
<sequence>MFGLPGDFNLTLLDQMLTVEDVEWVGTTNELNASYAADAYARVGRRLGAVVTTFGVGELSAINGLAGSYAEDVPVVHIVGMPSTSAMERGLPLHHTVLDGDFERGARVAREFTVAQAVLGRTGAATDIDRVLTAVLTASKPGFLGIPLDVAALPVAQEVDPAPLTLTGSRPDALAAFEKALRSHVDGAATATLLAGPRIHRRGLEHLVRALADLPGVQVASQSGSKAILDECHPASLGTYLAATSVDAATRDLVDGAELLIMVGTVTSDFTTGFFSNRYVAEEAVELGLDSARIGYAHYPGVMLHDALAALHRVLEAAQLQPRDPHVTTATGRRPEAYGVPGADTGPEAHGTAAPEPDAPLDHAALWPAIQQWIWEPASPGPTTGPCCSSATAPCSSQPRSSAPSTSGCRRPWCSCWRTAGTPSSAASRARTPSTRTSSPATDPRTPPAHRCSSSRAAPPPASTLPPKGTAVSLPLPDLTHERVVLTAGRRSGLPIAVALHSSALGPAPGGCRLWTYPRWEDAWPACSLLTAPSCWSPTSTPSSRPLPQSSVLPGSRPTRHS</sequence>
<dbReference type="GO" id="GO:0004737">
    <property type="term" value="F:pyruvate decarboxylase activity"/>
    <property type="evidence" value="ECO:0007669"/>
    <property type="project" value="TreeGrafter"/>
</dbReference>
<dbReference type="InterPro" id="IPR029035">
    <property type="entry name" value="DHS-like_NAD/FAD-binding_dom"/>
</dbReference>
<dbReference type="CDD" id="cd07038">
    <property type="entry name" value="TPP_PYR_PDC_IPDC_like"/>
    <property type="match status" value="1"/>
</dbReference>
<feature type="compositionally biased region" description="Low complexity" evidence="9">
    <location>
        <begin position="386"/>
        <end position="407"/>
    </location>
</feature>
<evidence type="ECO:0000259" key="10">
    <source>
        <dbReference type="Pfam" id="PF00205"/>
    </source>
</evidence>
<dbReference type="GO" id="GO:0005829">
    <property type="term" value="C:cytosol"/>
    <property type="evidence" value="ECO:0007669"/>
    <property type="project" value="TreeGrafter"/>
</dbReference>
<evidence type="ECO:0000256" key="2">
    <source>
        <dbReference type="ARBA" id="ARBA00001964"/>
    </source>
</evidence>
<comment type="cofactor">
    <cofactor evidence="2">
        <name>thiamine diphosphate</name>
        <dbReference type="ChEBI" id="CHEBI:58937"/>
    </cofactor>
</comment>
<keyword evidence="5" id="KW-0210">Decarboxylase</keyword>
<feature type="domain" description="Thiamine pyrophosphate enzyme central" evidence="10">
    <location>
        <begin position="185"/>
        <end position="303"/>
    </location>
</feature>
<accession>A0A022KUX8</accession>
<gene>
    <name evidence="12" type="ORF">D641_0112585</name>
</gene>
<dbReference type="PANTHER" id="PTHR43452">
    <property type="entry name" value="PYRUVATE DECARBOXYLASE"/>
    <property type="match status" value="1"/>
</dbReference>
<evidence type="ECO:0000313" key="12">
    <source>
        <dbReference type="EMBL" id="EYT48320.1"/>
    </source>
</evidence>
<dbReference type="Gene3D" id="3.40.50.970">
    <property type="match status" value="1"/>
</dbReference>
<keyword evidence="13" id="KW-1185">Reference proteome</keyword>
<comment type="caution">
    <text evidence="12">The sequence shown here is derived from an EMBL/GenBank/DDBJ whole genome shotgun (WGS) entry which is preliminary data.</text>
</comment>
<dbReference type="HOGENOM" id="CLU_484574_0_0_11"/>
<evidence type="ECO:0000256" key="4">
    <source>
        <dbReference type="ARBA" id="ARBA00022723"/>
    </source>
</evidence>
<dbReference type="InterPro" id="IPR012001">
    <property type="entry name" value="Thiamin_PyroP_enz_TPP-bd_dom"/>
</dbReference>
<dbReference type="EMBL" id="AORC01000016">
    <property type="protein sequence ID" value="EYT48320.1"/>
    <property type="molecule type" value="Genomic_DNA"/>
</dbReference>
<dbReference type="Gene3D" id="3.40.50.1220">
    <property type="entry name" value="TPP-binding domain"/>
    <property type="match status" value="1"/>
</dbReference>
<protein>
    <submittedName>
        <fullName evidence="12">Uncharacterized protein</fullName>
    </submittedName>
</protein>
<dbReference type="Proteomes" id="UP000019754">
    <property type="component" value="Unassembled WGS sequence"/>
</dbReference>
<dbReference type="InterPro" id="IPR046346">
    <property type="entry name" value="Aminoacid_DH-like_N_sf"/>
</dbReference>
<dbReference type="SUPFAM" id="SSF52518">
    <property type="entry name" value="Thiamin diphosphate-binding fold (THDP-binding)"/>
    <property type="match status" value="1"/>
</dbReference>
<dbReference type="Pfam" id="PF00205">
    <property type="entry name" value="TPP_enzyme_M"/>
    <property type="match status" value="1"/>
</dbReference>
<feature type="compositionally biased region" description="Low complexity" evidence="9">
    <location>
        <begin position="537"/>
        <end position="551"/>
    </location>
</feature>
<evidence type="ECO:0000256" key="5">
    <source>
        <dbReference type="ARBA" id="ARBA00022793"/>
    </source>
</evidence>
<dbReference type="GO" id="GO:0000949">
    <property type="term" value="P:aromatic amino acid family catabolic process to alcohol via Ehrlich pathway"/>
    <property type="evidence" value="ECO:0007669"/>
    <property type="project" value="TreeGrafter"/>
</dbReference>
<dbReference type="GO" id="GO:0030976">
    <property type="term" value="F:thiamine pyrophosphate binding"/>
    <property type="evidence" value="ECO:0007669"/>
    <property type="project" value="InterPro"/>
</dbReference>
<evidence type="ECO:0000256" key="7">
    <source>
        <dbReference type="ARBA" id="ARBA00023052"/>
    </source>
</evidence>
<evidence type="ECO:0000256" key="1">
    <source>
        <dbReference type="ARBA" id="ARBA00001920"/>
    </source>
</evidence>
<feature type="compositionally biased region" description="Low complexity" evidence="9">
    <location>
        <begin position="418"/>
        <end position="457"/>
    </location>
</feature>
<feature type="region of interest" description="Disordered" evidence="9">
    <location>
        <begin position="537"/>
        <end position="562"/>
    </location>
</feature>
<dbReference type="Pfam" id="PF02776">
    <property type="entry name" value="TPP_enzyme_N"/>
    <property type="match status" value="1"/>
</dbReference>
<evidence type="ECO:0000259" key="11">
    <source>
        <dbReference type="Pfam" id="PF02776"/>
    </source>
</evidence>
<reference evidence="12 13" key="1">
    <citation type="journal article" date="2013" name="Genome Announc.">
        <title>Draft genome sequence of an Actinobacterium, Brachybacterium muris strain UCD-AY4.</title>
        <authorList>
            <person name="Lo J.R."/>
            <person name="Lang J.M."/>
            <person name="Darling A.E."/>
            <person name="Eisen J.A."/>
            <person name="Coil D.A."/>
        </authorList>
    </citation>
    <scope>NUCLEOTIDE SEQUENCE [LARGE SCALE GENOMIC DNA]</scope>
    <source>
        <strain evidence="12 13">UCD-AY4</strain>
    </source>
</reference>
<evidence type="ECO:0000256" key="8">
    <source>
        <dbReference type="ARBA" id="ARBA00023239"/>
    </source>
</evidence>
<evidence type="ECO:0000256" key="3">
    <source>
        <dbReference type="ARBA" id="ARBA00007812"/>
    </source>
</evidence>
<feature type="region of interest" description="Disordered" evidence="9">
    <location>
        <begin position="381"/>
        <end position="475"/>
    </location>
</feature>
<dbReference type="PANTHER" id="PTHR43452:SF30">
    <property type="entry name" value="PYRUVATE DECARBOXYLASE ISOZYME 1-RELATED"/>
    <property type="match status" value="1"/>
</dbReference>